<keyword evidence="2" id="KW-1185">Reference proteome</keyword>
<dbReference type="AlphaFoldDB" id="A0A8J7T9Z2"/>
<evidence type="ECO:0000313" key="2">
    <source>
        <dbReference type="Proteomes" id="UP000736164"/>
    </source>
</evidence>
<protein>
    <submittedName>
        <fullName evidence="1">GT2D2 protein</fullName>
    </submittedName>
</protein>
<organism evidence="1 2">
    <name type="scientific">Atractosteus spatula</name>
    <name type="common">Alligator gar</name>
    <name type="synonym">Lepisosteus spatula</name>
    <dbReference type="NCBI Taxonomy" id="7917"/>
    <lineage>
        <taxon>Eukaryota</taxon>
        <taxon>Metazoa</taxon>
        <taxon>Chordata</taxon>
        <taxon>Craniata</taxon>
        <taxon>Vertebrata</taxon>
        <taxon>Euteleostomi</taxon>
        <taxon>Actinopterygii</taxon>
        <taxon>Neopterygii</taxon>
        <taxon>Holostei</taxon>
        <taxon>Semionotiformes</taxon>
        <taxon>Lepisosteidae</taxon>
        <taxon>Atractosteus</taxon>
    </lineage>
</organism>
<gene>
    <name evidence="1" type="primary">Gtf2ird2_7</name>
    <name evidence="1" type="ORF">GTO95_0003874</name>
</gene>
<name>A0A8J7T9Z2_ATRSP</name>
<dbReference type="EMBL" id="JAAWVO010023889">
    <property type="protein sequence ID" value="MBN3315754.1"/>
    <property type="molecule type" value="Genomic_DNA"/>
</dbReference>
<reference evidence="1" key="1">
    <citation type="journal article" date="2021" name="Cell">
        <title>Tracing the genetic footprints of vertebrate landing in non-teleost ray-finned fishes.</title>
        <authorList>
            <person name="Bi X."/>
            <person name="Wang K."/>
            <person name="Yang L."/>
            <person name="Pan H."/>
            <person name="Jiang H."/>
            <person name="Wei Q."/>
            <person name="Fang M."/>
            <person name="Yu H."/>
            <person name="Zhu C."/>
            <person name="Cai Y."/>
            <person name="He Y."/>
            <person name="Gan X."/>
            <person name="Zeng H."/>
            <person name="Yu D."/>
            <person name="Zhu Y."/>
            <person name="Jiang H."/>
            <person name="Qiu Q."/>
            <person name="Yang H."/>
            <person name="Zhang Y.E."/>
            <person name="Wang W."/>
            <person name="Zhu M."/>
            <person name="He S."/>
            <person name="Zhang G."/>
        </authorList>
    </citation>
    <scope>NUCLEOTIDE SEQUENCE</scope>
    <source>
        <strain evidence="1">Allg_001</strain>
    </source>
</reference>
<proteinExistence type="predicted"/>
<feature type="non-terminal residue" evidence="1">
    <location>
        <position position="128"/>
    </location>
</feature>
<dbReference type="PANTHER" id="PTHR45913:SF5">
    <property type="entry name" value="GENERAL TRANSCRIPTION FACTOR II-I REPEAT DOMAIN-CONTAINING PROTEIN 2A-LIKE PROTEIN"/>
    <property type="match status" value="1"/>
</dbReference>
<sequence length="128" mass="15044">MNCKILFQRDWNKGYTVCLIFKESVAVFKEYNLSWHFSTKHANNPSNLTKASYLPAYKIAKQSKPPSEWELLKECMIETADILCPENKSKFEKKSLSRRTVTRRVEVIGEDLACELNTKFYSIFIFYI</sequence>
<dbReference type="Proteomes" id="UP000736164">
    <property type="component" value="Unassembled WGS sequence"/>
</dbReference>
<evidence type="ECO:0000313" key="1">
    <source>
        <dbReference type="EMBL" id="MBN3315754.1"/>
    </source>
</evidence>
<comment type="caution">
    <text evidence="1">The sequence shown here is derived from an EMBL/GenBank/DDBJ whole genome shotgun (WGS) entry which is preliminary data.</text>
</comment>
<feature type="non-terminal residue" evidence="1">
    <location>
        <position position="1"/>
    </location>
</feature>
<dbReference type="PANTHER" id="PTHR45913">
    <property type="entry name" value="EPM2A-INTERACTING PROTEIN 1"/>
    <property type="match status" value="1"/>
</dbReference>
<accession>A0A8J7T9Z2</accession>